<dbReference type="EMBL" id="CP063845">
    <property type="protein sequence ID" value="UFP95903.1"/>
    <property type="molecule type" value="Genomic_DNA"/>
</dbReference>
<evidence type="ECO:0000313" key="3">
    <source>
        <dbReference type="Proteomes" id="UP001054846"/>
    </source>
</evidence>
<evidence type="ECO:0000256" key="1">
    <source>
        <dbReference type="SAM" id="MobiDB-lite"/>
    </source>
</evidence>
<gene>
    <name evidence="2" type="ORF">ISF26_06690</name>
</gene>
<feature type="region of interest" description="Disordered" evidence="1">
    <location>
        <begin position="115"/>
        <end position="201"/>
    </location>
</feature>
<protein>
    <submittedName>
        <fullName evidence="2">Uncharacterized protein</fullName>
    </submittedName>
</protein>
<reference evidence="2 3" key="1">
    <citation type="journal article" date="2021" name="Genome Biol. Evol.">
        <title>Complete Genome Sequencing of a Novel Gloeobacter Species from a Waterfall Cave in Mexico.</title>
        <authorList>
            <person name="Saw J.H."/>
            <person name="Cardona T."/>
            <person name="Montejano G."/>
        </authorList>
    </citation>
    <scope>NUCLEOTIDE SEQUENCE [LARGE SCALE GENOMIC DNA]</scope>
    <source>
        <strain evidence="2">MG652769</strain>
    </source>
</reference>
<dbReference type="RefSeq" id="WP_230843135.1">
    <property type="nucleotide sequence ID" value="NZ_CP063845.1"/>
</dbReference>
<dbReference type="Proteomes" id="UP001054846">
    <property type="component" value="Chromosome"/>
</dbReference>
<evidence type="ECO:0000313" key="2">
    <source>
        <dbReference type="EMBL" id="UFP95903.1"/>
    </source>
</evidence>
<sequence>MEEEMEQEQPGFFEGLGEQADEIAGGVSEGIAGLWGGITQGAEDAWNATTDFVGEQMANVAGFADDATDYVQESYAETGEFLAEAGADAVGTTVGVASEGSELLSEGLAEVGELAQDGGEDLSAWGEQQSAEDPEGSPLGEAAQWTGESLEAGGEWAAETGEFGDNLSEQTGETGDDIVAYDPEFDAPQDDYVDQLDETLN</sequence>
<feature type="compositionally biased region" description="Acidic residues" evidence="1">
    <location>
        <begin position="183"/>
        <end position="201"/>
    </location>
</feature>
<proteinExistence type="predicted"/>
<organism evidence="2 3">
    <name type="scientific">Gloeobacter morelensis MG652769</name>
    <dbReference type="NCBI Taxonomy" id="2781736"/>
    <lineage>
        <taxon>Bacteria</taxon>
        <taxon>Bacillati</taxon>
        <taxon>Cyanobacteriota</taxon>
        <taxon>Cyanophyceae</taxon>
        <taxon>Gloeobacterales</taxon>
        <taxon>Gloeobacteraceae</taxon>
        <taxon>Gloeobacter</taxon>
        <taxon>Gloeobacter morelensis</taxon>
    </lineage>
</organism>
<name>A0ABY3PQB4_9CYAN</name>
<keyword evidence="3" id="KW-1185">Reference proteome</keyword>
<feature type="compositionally biased region" description="Low complexity" evidence="1">
    <location>
        <begin position="151"/>
        <end position="164"/>
    </location>
</feature>
<accession>A0ABY3PQB4</accession>